<reference evidence="1" key="1">
    <citation type="submission" date="2021-02" db="EMBL/GenBank/DDBJ databases">
        <authorList>
            <person name="Nowell W R."/>
        </authorList>
    </citation>
    <scope>NUCLEOTIDE SEQUENCE</scope>
</reference>
<proteinExistence type="predicted"/>
<accession>A0A8S3GCY0</accession>
<organism evidence="1 2">
    <name type="scientific">Rotaria magnacalcarata</name>
    <dbReference type="NCBI Taxonomy" id="392030"/>
    <lineage>
        <taxon>Eukaryota</taxon>
        <taxon>Metazoa</taxon>
        <taxon>Spiralia</taxon>
        <taxon>Gnathifera</taxon>
        <taxon>Rotifera</taxon>
        <taxon>Eurotatoria</taxon>
        <taxon>Bdelloidea</taxon>
        <taxon>Philodinida</taxon>
        <taxon>Philodinidae</taxon>
        <taxon>Rotaria</taxon>
    </lineage>
</organism>
<evidence type="ECO:0000313" key="1">
    <source>
        <dbReference type="EMBL" id="CAF5160837.1"/>
    </source>
</evidence>
<protein>
    <submittedName>
        <fullName evidence="1">Uncharacterized protein</fullName>
    </submittedName>
</protein>
<evidence type="ECO:0000313" key="2">
    <source>
        <dbReference type="Proteomes" id="UP000681967"/>
    </source>
</evidence>
<feature type="non-terminal residue" evidence="1">
    <location>
        <position position="124"/>
    </location>
</feature>
<gene>
    <name evidence="1" type="ORF">BYL167_LOCUS74516</name>
</gene>
<sequence>MTQHFVSMKRKQWKNVNCSNNLFQDFFHRIYNKNLCCSRSNKTDHMKLQRMHNYCEKQGFILNDSTINTIQISFANMITSAFDYGIEENHPDQNRTDIRFQLTHVNALPSRNEKGIFIIIEIGN</sequence>
<dbReference type="AlphaFoldDB" id="A0A8S3GCY0"/>
<name>A0A8S3GCY0_9BILA</name>
<dbReference type="Proteomes" id="UP000681967">
    <property type="component" value="Unassembled WGS sequence"/>
</dbReference>
<dbReference type="EMBL" id="CAJOBH010265813">
    <property type="protein sequence ID" value="CAF5160837.1"/>
    <property type="molecule type" value="Genomic_DNA"/>
</dbReference>
<comment type="caution">
    <text evidence="1">The sequence shown here is derived from an EMBL/GenBank/DDBJ whole genome shotgun (WGS) entry which is preliminary data.</text>
</comment>